<comment type="caution">
    <text evidence="1">The sequence shown here is derived from an EMBL/GenBank/DDBJ whole genome shotgun (WGS) entry which is preliminary data.</text>
</comment>
<name>A0A370TGG8_9HELO</name>
<sequence length="304" mass="34394">MSAAEQTVKVSVDDLQTNHLFAFSLTLSSILSTTLAERTFAQIIDGLPTRDDVGYFPTYSKEIGDNTSSSPEAMEAASGLREHFNTYITRVHAKLAQAYQGALPGSREFYMRLLEMIAVACHDIAALVYINTQPGLRREGQGLEQRLAALEGRSTDFMHEDYHDLQQYPKGVADVVGYWAEYHLFGGVVLFDRGESGTDCRRAFLHPVGGFRIFQLSESQVQQFVEYVQQLAETAQDIQPPFPLSAEKYTYRVDPFDAMALNIYRDKYERIIPRDRPARCVQRLADFPELQDALVQINRDDTSQ</sequence>
<evidence type="ECO:0000313" key="1">
    <source>
        <dbReference type="EMBL" id="RDL33996.1"/>
    </source>
</evidence>
<reference evidence="1 2" key="1">
    <citation type="journal article" date="2018" name="IMA Fungus">
        <title>IMA Genome-F 9: Draft genome sequence of Annulohypoxylon stygium, Aspergillus mulundensis, Berkeleyomyces basicola (syn. Thielaviopsis basicola), Ceratocystis smalleyi, two Cercospora beticola strains, Coleophoma cylindrospora, Fusarium fracticaudum, Phialophora cf. hyalina, and Morchella septimelata.</title>
        <authorList>
            <person name="Wingfield B.D."/>
            <person name="Bills G.F."/>
            <person name="Dong Y."/>
            <person name="Huang W."/>
            <person name="Nel W.J."/>
            <person name="Swalarsk-Parry B.S."/>
            <person name="Vaghefi N."/>
            <person name="Wilken P.M."/>
            <person name="An Z."/>
            <person name="de Beer Z.W."/>
            <person name="De Vos L."/>
            <person name="Chen L."/>
            <person name="Duong T.A."/>
            <person name="Gao Y."/>
            <person name="Hammerbacher A."/>
            <person name="Kikkert J.R."/>
            <person name="Li Y."/>
            <person name="Li H."/>
            <person name="Li K."/>
            <person name="Li Q."/>
            <person name="Liu X."/>
            <person name="Ma X."/>
            <person name="Naidoo K."/>
            <person name="Pethybridge S.J."/>
            <person name="Sun J."/>
            <person name="Steenkamp E.T."/>
            <person name="van der Nest M.A."/>
            <person name="van Wyk S."/>
            <person name="Wingfield M.J."/>
            <person name="Xiong C."/>
            <person name="Yue Q."/>
            <person name="Zhang X."/>
        </authorList>
    </citation>
    <scope>NUCLEOTIDE SEQUENCE [LARGE SCALE GENOMIC DNA]</scope>
    <source>
        <strain evidence="1 2">BP 5553</strain>
    </source>
</reference>
<organism evidence="1 2">
    <name type="scientific">Venustampulla echinocandica</name>
    <dbReference type="NCBI Taxonomy" id="2656787"/>
    <lineage>
        <taxon>Eukaryota</taxon>
        <taxon>Fungi</taxon>
        <taxon>Dikarya</taxon>
        <taxon>Ascomycota</taxon>
        <taxon>Pezizomycotina</taxon>
        <taxon>Leotiomycetes</taxon>
        <taxon>Helotiales</taxon>
        <taxon>Pleuroascaceae</taxon>
        <taxon>Venustampulla</taxon>
    </lineage>
</organism>
<evidence type="ECO:0000313" key="2">
    <source>
        <dbReference type="Proteomes" id="UP000254866"/>
    </source>
</evidence>
<keyword evidence="2" id="KW-1185">Reference proteome</keyword>
<dbReference type="OrthoDB" id="5346581at2759"/>
<proteinExistence type="predicted"/>
<dbReference type="GeneID" id="43601213"/>
<gene>
    <name evidence="1" type="ORF">BP5553_08364</name>
</gene>
<dbReference type="RefSeq" id="XP_031867278.1">
    <property type="nucleotide sequence ID" value="XM_032016987.1"/>
</dbReference>
<dbReference type="EMBL" id="NPIC01000008">
    <property type="protein sequence ID" value="RDL33996.1"/>
    <property type="molecule type" value="Genomic_DNA"/>
</dbReference>
<dbReference type="AlphaFoldDB" id="A0A370TGG8"/>
<protein>
    <submittedName>
        <fullName evidence="1">Uncharacterized protein</fullName>
    </submittedName>
</protein>
<accession>A0A370TGG8</accession>
<dbReference type="Proteomes" id="UP000254866">
    <property type="component" value="Unassembled WGS sequence"/>
</dbReference>